<gene>
    <name evidence="14" type="primary">ispDF</name>
    <name evidence="16" type="ORF">Rsw2DRAFT_1048</name>
</gene>
<dbReference type="Pfam" id="PF02542">
    <property type="entry name" value="YgbB"/>
    <property type="match status" value="1"/>
</dbReference>
<dbReference type="Proteomes" id="UP000010121">
    <property type="component" value="Unassembled WGS sequence"/>
</dbReference>
<feature type="site" description="Transition state stabilizer" evidence="14">
    <location>
        <position position="256"/>
    </location>
</feature>
<comment type="similarity">
    <text evidence="6">Belongs to the IspF family.</text>
</comment>
<keyword evidence="9 14" id="KW-0548">Nucleotidyltransferase</keyword>
<dbReference type="Gene3D" id="3.30.1330.50">
    <property type="entry name" value="2-C-methyl-D-erythritol 2,4-cyclodiphosphate synthase"/>
    <property type="match status" value="1"/>
</dbReference>
<dbReference type="PROSITE" id="PS01350">
    <property type="entry name" value="ISPF"/>
    <property type="match status" value="1"/>
</dbReference>
<dbReference type="NCBIfam" id="NF006899">
    <property type="entry name" value="PRK09382.1"/>
    <property type="match status" value="1"/>
</dbReference>
<keyword evidence="12 14" id="KW-0456">Lyase</keyword>
<dbReference type="FunFam" id="3.30.1330.50:FF:000003">
    <property type="entry name" value="2-C-methyl-D-erythritol 2,4-cyclodiphosphate synthase"/>
    <property type="match status" value="1"/>
</dbReference>
<comment type="catalytic activity">
    <reaction evidence="1 14">
        <text>4-CDP-2-C-methyl-D-erythritol 2-phosphate = 2-C-methyl-D-erythritol 2,4-cyclic diphosphate + CMP</text>
        <dbReference type="Rhea" id="RHEA:23864"/>
        <dbReference type="ChEBI" id="CHEBI:57919"/>
        <dbReference type="ChEBI" id="CHEBI:58483"/>
        <dbReference type="ChEBI" id="CHEBI:60377"/>
        <dbReference type="EC" id="4.6.1.12"/>
    </reaction>
</comment>
<evidence type="ECO:0000256" key="13">
    <source>
        <dbReference type="ARBA" id="ARBA00023268"/>
    </source>
</evidence>
<dbReference type="GO" id="GO:0050518">
    <property type="term" value="F:2-C-methyl-D-erythritol 4-phosphate cytidylyltransferase activity"/>
    <property type="evidence" value="ECO:0007669"/>
    <property type="project" value="UniProtKB-UniRule"/>
</dbReference>
<sequence>MTTAAIIVAAGRGTRAGGDLPKQWQGLAGQPVLAHSLATFAAAPGIDRVLLVIHPDDRDRALALGSGVELVVGGTSRDASVRNALEALAGSGTSRVLIHDGARPMLTQGLIARLLAALDHAPGAAPAVAVTDALWRGEGGKVVGTQDRTGLYRAQTPQAFHYDALLAAHRGHPGGAADDVEVARAHGLDVAIVEGDEDNLKLTFPGDFARAERLLKERRGMDIRLGNGYDVHAFCDGDHVWLCGVKVPHGKGLLGHSDADVGMHALTDAIYGALALGDIGTHFPPSDPQWKGAASHIFLRHAVEMIAQHGFKLANADVTLICERPKIGPHAAEMRRVLADIMGVDVARVSVKATTSERLGFTGREEGIAAVATAALVSA</sequence>
<dbReference type="InterPro" id="IPR003526">
    <property type="entry name" value="MECDP_synthase"/>
</dbReference>
<comment type="similarity">
    <text evidence="7">Belongs to the IspD/TarI cytidylyltransferase family. IspD subfamily.</text>
</comment>
<feature type="binding site" evidence="14">
    <location>
        <position position="230"/>
    </location>
    <ligand>
        <name>a divalent metal cation</name>
        <dbReference type="ChEBI" id="CHEBI:60240"/>
    </ligand>
</feature>
<dbReference type="UniPathway" id="UPA00056">
    <property type="reaction ID" value="UER00093"/>
</dbReference>
<evidence type="ECO:0000256" key="4">
    <source>
        <dbReference type="ARBA" id="ARBA00004709"/>
    </source>
</evidence>
<dbReference type="InterPro" id="IPR001228">
    <property type="entry name" value="IspD"/>
</dbReference>
<dbReference type="CDD" id="cd00554">
    <property type="entry name" value="MECDP_synthase"/>
    <property type="match status" value="1"/>
</dbReference>
<evidence type="ECO:0000313" key="16">
    <source>
        <dbReference type="EMBL" id="EEW25977.1"/>
    </source>
</evidence>
<dbReference type="EC" id="4.6.1.12" evidence="14"/>
<feature type="site" description="Transition state stabilizer" evidence="14">
    <location>
        <position position="355"/>
    </location>
</feature>
<dbReference type="PROSITE" id="PS01295">
    <property type="entry name" value="ISPD"/>
    <property type="match status" value="1"/>
</dbReference>
<feature type="site" description="Positions MEP for the nucleophilic attack" evidence="14">
    <location>
        <position position="148"/>
    </location>
</feature>
<keyword evidence="10 14" id="KW-0479">Metal-binding</keyword>
<dbReference type="STRING" id="371731.Rsw2DRAFT_1048"/>
<dbReference type="GO" id="GO:0016114">
    <property type="term" value="P:terpenoid biosynthetic process"/>
    <property type="evidence" value="ECO:0007669"/>
    <property type="project" value="InterPro"/>
</dbReference>
<dbReference type="eggNOG" id="COG0245">
    <property type="taxonomic scope" value="Bacteria"/>
</dbReference>
<feature type="binding site" evidence="14">
    <location>
        <position position="264"/>
    </location>
    <ligand>
        <name>a divalent metal cation</name>
        <dbReference type="ChEBI" id="CHEBI:60240"/>
    </ligand>
</feature>
<dbReference type="InterPro" id="IPR018294">
    <property type="entry name" value="ISPD_synthase_CS"/>
</dbReference>
<evidence type="ECO:0000256" key="14">
    <source>
        <dbReference type="HAMAP-Rule" id="MF_01520"/>
    </source>
</evidence>
<comment type="function">
    <text evidence="14">Bifunctional enzyme that catalyzes the formation of 4-diphosphocytidyl-2-C-methyl-D-erythritol from CTP and 2-C-methyl-D-erythritol 4-phosphate (MEP) (IspD), and catalyzes the conversion of 4-diphosphocytidyl-2-C-methyl-D-erythritol 2-phosphate (CDP-ME2P) to 2-C-methyl-D-erythritol 2,4-cyclodiphosphate (ME-CPP) with a corresponding release of cytidine 5-monophosphate (CMP) (IspF).</text>
</comment>
<keyword evidence="8 14" id="KW-0808">Transferase</keyword>
<feature type="binding site" evidence="14">
    <location>
        <begin position="230"/>
        <end position="232"/>
    </location>
    <ligand>
        <name>4-CDP-2-C-methyl-D-erythritol 2-phosphate</name>
        <dbReference type="ChEBI" id="CHEBI:57919"/>
    </ligand>
</feature>
<comment type="pathway">
    <text evidence="4 14">Isoprenoid biosynthesis; isopentenyl diphosphate biosynthesis via DXP pathway; isopentenyl diphosphate from 1-deoxy-D-xylulose 5-phosphate: step 4/6.</text>
</comment>
<dbReference type="HAMAP" id="MF_00108">
    <property type="entry name" value="IspD"/>
    <property type="match status" value="1"/>
</dbReference>
<comment type="cofactor">
    <cofactor evidence="3 14">
        <name>a divalent metal cation</name>
        <dbReference type="ChEBI" id="CHEBI:60240"/>
    </cofactor>
</comment>
<feature type="site" description="Transition state stabilizer" evidence="14">
    <location>
        <position position="22"/>
    </location>
</feature>
<proteinExistence type="inferred from homology"/>
<feature type="region of interest" description="2-C-methyl-D-erythritol 4-phosphate cytidylyltransferase" evidence="14">
    <location>
        <begin position="1"/>
        <end position="223"/>
    </location>
</feature>
<evidence type="ECO:0000256" key="2">
    <source>
        <dbReference type="ARBA" id="ARBA00001282"/>
    </source>
</evidence>
<comment type="pathway">
    <text evidence="5 14">Isoprenoid biosynthesis; isopentenyl diphosphate biosynthesis via DXP pathway; isopentenyl diphosphate from 1-deoxy-D-xylulose 5-phosphate: step 2/6.</text>
</comment>
<dbReference type="RefSeq" id="WP_008028771.1">
    <property type="nucleotide sequence ID" value="NZ_ACYY01000005.1"/>
</dbReference>
<dbReference type="EC" id="2.7.7.60" evidence="14"/>
<dbReference type="HAMAP" id="MF_00107">
    <property type="entry name" value="IspF"/>
    <property type="match status" value="1"/>
</dbReference>
<evidence type="ECO:0000256" key="3">
    <source>
        <dbReference type="ARBA" id="ARBA00001968"/>
    </source>
</evidence>
<comment type="caution">
    <text evidence="16">The sequence shown here is derived from an EMBL/GenBank/DDBJ whole genome shotgun (WGS) entry which is preliminary data.</text>
</comment>
<dbReference type="InterPro" id="IPR036571">
    <property type="entry name" value="MECDP_synthase_sf"/>
</dbReference>
<dbReference type="CDD" id="cd02516">
    <property type="entry name" value="CDP-ME_synthetase"/>
    <property type="match status" value="1"/>
</dbReference>
<dbReference type="AlphaFoldDB" id="C8RZ20"/>
<evidence type="ECO:0000256" key="12">
    <source>
        <dbReference type="ARBA" id="ARBA00023239"/>
    </source>
</evidence>
<evidence type="ECO:0000256" key="8">
    <source>
        <dbReference type="ARBA" id="ARBA00022679"/>
    </source>
</evidence>
<evidence type="ECO:0000256" key="5">
    <source>
        <dbReference type="ARBA" id="ARBA00004787"/>
    </source>
</evidence>
<evidence type="ECO:0000256" key="1">
    <source>
        <dbReference type="ARBA" id="ARBA00000200"/>
    </source>
</evidence>
<dbReference type="SUPFAM" id="SSF69765">
    <property type="entry name" value="IpsF-like"/>
    <property type="match status" value="1"/>
</dbReference>
<dbReference type="HAMAP" id="MF_01520">
    <property type="entry name" value="IspDF"/>
    <property type="match status" value="1"/>
</dbReference>
<evidence type="ECO:0000256" key="10">
    <source>
        <dbReference type="ARBA" id="ARBA00022723"/>
    </source>
</evidence>
<evidence type="ECO:0000256" key="6">
    <source>
        <dbReference type="ARBA" id="ARBA00008480"/>
    </source>
</evidence>
<accession>C8RZ20</accession>
<feature type="domain" description="2-C-methyl-D-erythritol 2,4-cyclodiphosphate synthase" evidence="15">
    <location>
        <begin position="223"/>
        <end position="376"/>
    </location>
</feature>
<keyword evidence="11 14" id="KW-0414">Isoprene biosynthesis</keyword>
<dbReference type="eggNOG" id="COG1211">
    <property type="taxonomic scope" value="Bacteria"/>
</dbReference>
<organism evidence="16 17">
    <name type="scientific">Rhodobacter ferrooxidans</name>
    <dbReference type="NCBI Taxonomy" id="371731"/>
    <lineage>
        <taxon>Bacteria</taxon>
        <taxon>Pseudomonadati</taxon>
        <taxon>Pseudomonadota</taxon>
        <taxon>Alphaproteobacteria</taxon>
        <taxon>Rhodobacterales</taxon>
        <taxon>Rhodobacter group</taxon>
        <taxon>Rhodobacter</taxon>
    </lineage>
</organism>
<feature type="site" description="Positions MEP for the nucleophilic attack" evidence="14">
    <location>
        <position position="201"/>
    </location>
</feature>
<dbReference type="FunFam" id="3.90.550.10:FF:000003">
    <property type="entry name" value="2-C-methyl-D-erythritol 4-phosphate cytidylyltransferase"/>
    <property type="match status" value="1"/>
</dbReference>
<comment type="similarity">
    <text evidence="14">In the N-terminal section; belongs to the IspD/TarI cytidylyltransferase family. IspD subfamily.</text>
</comment>
<evidence type="ECO:0000256" key="11">
    <source>
        <dbReference type="ARBA" id="ARBA00023229"/>
    </source>
</evidence>
<feature type="region of interest" description="2-C-methyl-D-erythritol 2,4-cyclodiphosphate synthase" evidence="14">
    <location>
        <begin position="224"/>
        <end position="379"/>
    </location>
</feature>
<feature type="binding site" evidence="14">
    <location>
        <position position="361"/>
    </location>
    <ligand>
        <name>4-CDP-2-C-methyl-D-erythritol 2-phosphate</name>
        <dbReference type="ChEBI" id="CHEBI:57919"/>
    </ligand>
</feature>
<dbReference type="InterPro" id="IPR020555">
    <property type="entry name" value="MECDP_synthase_CS"/>
</dbReference>
<evidence type="ECO:0000259" key="15">
    <source>
        <dbReference type="Pfam" id="PF02542"/>
    </source>
</evidence>
<dbReference type="GO" id="GO:0019288">
    <property type="term" value="P:isopentenyl diphosphate biosynthetic process, methylerythritol 4-phosphate pathway"/>
    <property type="evidence" value="ECO:0007669"/>
    <property type="project" value="UniProtKB-UniRule"/>
</dbReference>
<dbReference type="NCBIfam" id="TIGR00453">
    <property type="entry name" value="ispD"/>
    <property type="match status" value="1"/>
</dbReference>
<feature type="binding site" evidence="14">
    <location>
        <position position="364"/>
    </location>
    <ligand>
        <name>4-CDP-2-C-methyl-D-erythritol 2-phosphate</name>
        <dbReference type="ChEBI" id="CHEBI:57919"/>
    </ligand>
</feature>
<dbReference type="NCBIfam" id="TIGR00151">
    <property type="entry name" value="ispF"/>
    <property type="match status" value="1"/>
</dbReference>
<dbReference type="SUPFAM" id="SSF53448">
    <property type="entry name" value="Nucleotide-diphospho-sugar transferases"/>
    <property type="match status" value="1"/>
</dbReference>
<name>C8RZ20_9RHOB</name>
<feature type="site" description="Transition state stabilizer" evidence="14">
    <location>
        <position position="15"/>
    </location>
</feature>
<evidence type="ECO:0000256" key="7">
    <source>
        <dbReference type="ARBA" id="ARBA00009789"/>
    </source>
</evidence>
<dbReference type="InterPro" id="IPR026596">
    <property type="entry name" value="IspD/F"/>
</dbReference>
<feature type="binding site" evidence="14">
    <location>
        <begin position="256"/>
        <end position="257"/>
    </location>
    <ligand>
        <name>4-CDP-2-C-methyl-D-erythritol 2-phosphate</name>
        <dbReference type="ChEBI" id="CHEBI:57919"/>
    </ligand>
</feature>
<dbReference type="PANTHER" id="PTHR43181:SF1">
    <property type="entry name" value="2-C-METHYL-D-ERYTHRITOL 2,4-CYCLODIPHOSPHATE SYNTHASE, CHLOROPLASTIC"/>
    <property type="match status" value="1"/>
</dbReference>
<comment type="caution">
    <text evidence="14">Lacks conserved residue(s) required for the propagation of feature annotation.</text>
</comment>
<evidence type="ECO:0000256" key="9">
    <source>
        <dbReference type="ARBA" id="ARBA00022695"/>
    </source>
</evidence>
<dbReference type="GO" id="GO:0008685">
    <property type="term" value="F:2-C-methyl-D-erythritol 2,4-cyclodiphosphate synthase activity"/>
    <property type="evidence" value="ECO:0007669"/>
    <property type="project" value="UniProtKB-UniRule"/>
</dbReference>
<dbReference type="InterPro" id="IPR034683">
    <property type="entry name" value="IspD/TarI"/>
</dbReference>
<feature type="binding site" evidence="14">
    <location>
        <begin position="278"/>
        <end position="280"/>
    </location>
    <ligand>
        <name>4-CDP-2-C-methyl-D-erythritol 2-phosphate</name>
        <dbReference type="ChEBI" id="CHEBI:57919"/>
    </ligand>
</feature>
<protein>
    <recommendedName>
        <fullName evidence="14">Bifunctional enzyme IspD/IspF</fullName>
    </recommendedName>
    <domain>
        <recommendedName>
            <fullName evidence="14">2-C-methyl-D-erythritol 4-phosphate cytidylyltransferase</fullName>
            <ecNumber evidence="14">2.7.7.60</ecNumber>
        </recommendedName>
        <alternativeName>
            <fullName evidence="14">4-diphosphocytidyl-2C-methyl-D-erythritol synthase</fullName>
        </alternativeName>
        <alternativeName>
            <fullName evidence="14">MEP cytidylyltransferase</fullName>
            <shortName evidence="14">MCT</shortName>
        </alternativeName>
    </domain>
    <domain>
        <recommendedName>
            <fullName evidence="14">2-C-methyl-D-erythritol 2,4-cyclodiphosphate synthase</fullName>
            <shortName evidence="14">MECDP-synthase</shortName>
            <shortName evidence="14">MECPP-synthase</shortName>
            <shortName evidence="14">MECPS</shortName>
            <ecNumber evidence="14">4.6.1.12</ecNumber>
        </recommendedName>
    </domain>
</protein>
<dbReference type="EMBL" id="ACYY01000005">
    <property type="protein sequence ID" value="EEW25977.1"/>
    <property type="molecule type" value="Genomic_DNA"/>
</dbReference>
<keyword evidence="17" id="KW-1185">Reference proteome</keyword>
<comment type="catalytic activity">
    <reaction evidence="2 14">
        <text>2-C-methyl-D-erythritol 4-phosphate + CTP + H(+) = 4-CDP-2-C-methyl-D-erythritol + diphosphate</text>
        <dbReference type="Rhea" id="RHEA:13429"/>
        <dbReference type="ChEBI" id="CHEBI:15378"/>
        <dbReference type="ChEBI" id="CHEBI:33019"/>
        <dbReference type="ChEBI" id="CHEBI:37563"/>
        <dbReference type="ChEBI" id="CHEBI:57823"/>
        <dbReference type="ChEBI" id="CHEBI:58262"/>
        <dbReference type="EC" id="2.7.7.60"/>
    </reaction>
</comment>
<dbReference type="GO" id="GO:0046872">
    <property type="term" value="F:metal ion binding"/>
    <property type="evidence" value="ECO:0007669"/>
    <property type="project" value="UniProtKB-KW"/>
</dbReference>
<dbReference type="OrthoDB" id="9804336at2"/>
<dbReference type="PANTHER" id="PTHR43181">
    <property type="entry name" value="2-C-METHYL-D-ERYTHRITOL 2,4-CYCLODIPHOSPHATE SYNTHASE, CHLOROPLASTIC"/>
    <property type="match status" value="1"/>
</dbReference>
<reference evidence="16 17" key="1">
    <citation type="submission" date="2009-08" db="EMBL/GenBank/DDBJ databases">
        <title>The draft genome of Rhodobacter sp. SW2.</title>
        <authorList>
            <consortium name="US DOE Joint Genome Institute (JGI-PGF)"/>
            <person name="Lucas S."/>
            <person name="Copeland A."/>
            <person name="Lapidus A."/>
            <person name="Glavina del Rio T."/>
            <person name="Tice H."/>
            <person name="Bruce D."/>
            <person name="Goodwin L."/>
            <person name="Pitluck S."/>
            <person name="Larimer F."/>
            <person name="Land M.L."/>
            <person name="Hauser L."/>
            <person name="Emerson D."/>
        </authorList>
    </citation>
    <scope>NUCLEOTIDE SEQUENCE [LARGE SCALE GENOMIC DNA]</scope>
    <source>
        <strain evidence="16 17">SW2</strain>
    </source>
</reference>
<comment type="similarity">
    <text evidence="14">In the C-terminal section; belongs to the IspF family.</text>
</comment>
<feature type="binding site" evidence="14">
    <location>
        <position position="232"/>
    </location>
    <ligand>
        <name>a divalent metal cation</name>
        <dbReference type="ChEBI" id="CHEBI:60240"/>
    </ligand>
</feature>
<evidence type="ECO:0000313" key="17">
    <source>
        <dbReference type="Proteomes" id="UP000010121"/>
    </source>
</evidence>
<keyword evidence="13 14" id="KW-0511">Multifunctional enzyme</keyword>
<feature type="binding site" evidence="14">
    <location>
        <begin position="354"/>
        <end position="357"/>
    </location>
    <ligand>
        <name>4-CDP-2-C-methyl-D-erythritol 2-phosphate</name>
        <dbReference type="ChEBI" id="CHEBI:57919"/>
    </ligand>
</feature>
<dbReference type="InterPro" id="IPR029044">
    <property type="entry name" value="Nucleotide-diphossugar_trans"/>
</dbReference>
<dbReference type="Gene3D" id="3.90.550.10">
    <property type="entry name" value="Spore Coat Polysaccharide Biosynthesis Protein SpsA, Chain A"/>
    <property type="match status" value="1"/>
</dbReference>
<dbReference type="Pfam" id="PF01128">
    <property type="entry name" value="IspD"/>
    <property type="match status" value="1"/>
</dbReference>